<dbReference type="PANTHER" id="PTHR30509">
    <property type="entry name" value="P-HYDROXYBENZOIC ACID EFFLUX PUMP SUBUNIT-RELATED"/>
    <property type="match status" value="1"/>
</dbReference>
<feature type="transmembrane region" description="Helical" evidence="7">
    <location>
        <begin position="105"/>
        <end position="126"/>
    </location>
</feature>
<reference evidence="9" key="1">
    <citation type="submission" date="2018-02" db="EMBL/GenBank/DDBJ databases">
        <authorList>
            <person name="Cohen D.B."/>
            <person name="Kent A.D."/>
        </authorList>
    </citation>
    <scope>NUCLEOTIDE SEQUENCE</scope>
</reference>
<dbReference type="PANTHER" id="PTHR30509:SF34">
    <property type="entry name" value="F3L24.34 PROTEIN"/>
    <property type="match status" value="1"/>
</dbReference>
<keyword evidence="5 7" id="KW-0472">Membrane</keyword>
<feature type="domain" description="Integral membrane bound transporter" evidence="8">
    <location>
        <begin position="2"/>
        <end position="122"/>
    </location>
</feature>
<protein>
    <recommendedName>
        <fullName evidence="8">Integral membrane bound transporter domain-containing protein</fullName>
    </recommendedName>
</protein>
<feature type="region of interest" description="Disordered" evidence="6">
    <location>
        <begin position="281"/>
        <end position="302"/>
    </location>
</feature>
<keyword evidence="4 7" id="KW-1133">Transmembrane helix</keyword>
<dbReference type="EMBL" id="OIVN01000719">
    <property type="protein sequence ID" value="SPC84571.1"/>
    <property type="molecule type" value="Genomic_DNA"/>
</dbReference>
<feature type="transmembrane region" description="Helical" evidence="7">
    <location>
        <begin position="77"/>
        <end position="93"/>
    </location>
</feature>
<evidence type="ECO:0000256" key="1">
    <source>
        <dbReference type="ARBA" id="ARBA00004651"/>
    </source>
</evidence>
<comment type="subcellular location">
    <subcellularLocation>
        <location evidence="1">Cell membrane</location>
        <topology evidence="1">Multi-pass membrane protein</topology>
    </subcellularLocation>
</comment>
<sequence>MFNKEEAYWAGLTIAIGFNPKRQATFTASNARAQGTAMGSVYGILCSSIFRRSVDLMCLPLFPWIIFTSFLSHSRMYSSAGALSAVVGALLILGRKNYGSPIDFAISRTTEAFIGLICFIFVEILFHPIRSATLAKFELSHTLGTLRNCINAIVLCVSQTSMTTTSISPPTLGEQQKKLKSQVSELEKLIVHAKLEPNFWLLPFHAACYDKLLESLLKMVDILFFVTNTIESISQILQKSATSVDCEELLKRMNGDLQVFKEKYGSSLKCLQEVTMTKSSEVHEKKLQNNNTSQDIERGRSSTSEVHGDLCIADREGFLNSFLENSRQVVEKITNEGENLKSQMVLCSSVLAFCISSLMMETLEMKKKVKELVKWENSSSHTII</sequence>
<evidence type="ECO:0000259" key="8">
    <source>
        <dbReference type="Pfam" id="PF13515"/>
    </source>
</evidence>
<evidence type="ECO:0000256" key="5">
    <source>
        <dbReference type="ARBA" id="ARBA00023136"/>
    </source>
</evidence>
<evidence type="ECO:0000256" key="2">
    <source>
        <dbReference type="ARBA" id="ARBA00022475"/>
    </source>
</evidence>
<name>A0A2N9FCG2_FAGSY</name>
<evidence type="ECO:0000256" key="4">
    <source>
        <dbReference type="ARBA" id="ARBA00022989"/>
    </source>
</evidence>
<dbReference type="Pfam" id="PF13515">
    <property type="entry name" value="FUSC_2"/>
    <property type="match status" value="1"/>
</dbReference>
<keyword evidence="3 7" id="KW-0812">Transmembrane</keyword>
<organism evidence="9">
    <name type="scientific">Fagus sylvatica</name>
    <name type="common">Beechnut</name>
    <dbReference type="NCBI Taxonomy" id="28930"/>
    <lineage>
        <taxon>Eukaryota</taxon>
        <taxon>Viridiplantae</taxon>
        <taxon>Streptophyta</taxon>
        <taxon>Embryophyta</taxon>
        <taxon>Tracheophyta</taxon>
        <taxon>Spermatophyta</taxon>
        <taxon>Magnoliopsida</taxon>
        <taxon>eudicotyledons</taxon>
        <taxon>Gunneridae</taxon>
        <taxon>Pentapetalae</taxon>
        <taxon>rosids</taxon>
        <taxon>fabids</taxon>
        <taxon>Fagales</taxon>
        <taxon>Fagaceae</taxon>
        <taxon>Fagus</taxon>
    </lineage>
</organism>
<evidence type="ECO:0000256" key="7">
    <source>
        <dbReference type="SAM" id="Phobius"/>
    </source>
</evidence>
<evidence type="ECO:0000256" key="3">
    <source>
        <dbReference type="ARBA" id="ARBA00022692"/>
    </source>
</evidence>
<keyword evidence="2" id="KW-1003">Cell membrane</keyword>
<accession>A0A2N9FCG2</accession>
<dbReference type="AlphaFoldDB" id="A0A2N9FCG2"/>
<dbReference type="InterPro" id="IPR049453">
    <property type="entry name" value="Memb_transporter_dom"/>
</dbReference>
<evidence type="ECO:0000313" key="9">
    <source>
        <dbReference type="EMBL" id="SPC84571.1"/>
    </source>
</evidence>
<evidence type="ECO:0000256" key="6">
    <source>
        <dbReference type="SAM" id="MobiDB-lite"/>
    </source>
</evidence>
<dbReference type="GO" id="GO:0005886">
    <property type="term" value="C:plasma membrane"/>
    <property type="evidence" value="ECO:0007669"/>
    <property type="project" value="UniProtKB-SubCell"/>
</dbReference>
<gene>
    <name evidence="9" type="ORF">FSB_LOCUS12453</name>
</gene>
<proteinExistence type="predicted"/>